<proteinExistence type="predicted"/>
<dbReference type="PROSITE" id="PS00018">
    <property type="entry name" value="EF_HAND_1"/>
    <property type="match status" value="1"/>
</dbReference>
<dbReference type="OrthoDB" id="444540at2759"/>
<dbReference type="EMBL" id="OB660806">
    <property type="protein sequence ID" value="CAD7226345.1"/>
    <property type="molecule type" value="Genomic_DNA"/>
</dbReference>
<keyword evidence="3" id="KW-0106">Calcium</keyword>
<keyword evidence="1" id="KW-0479">Metal-binding</keyword>
<evidence type="ECO:0000313" key="5">
    <source>
        <dbReference type="EMBL" id="CAD7226345.1"/>
    </source>
</evidence>
<reference evidence="5" key="1">
    <citation type="submission" date="2020-11" db="EMBL/GenBank/DDBJ databases">
        <authorList>
            <person name="Tran Van P."/>
        </authorList>
    </citation>
    <scope>NUCLEOTIDE SEQUENCE</scope>
</reference>
<dbReference type="PROSITE" id="PS50222">
    <property type="entry name" value="EF_HAND_2"/>
    <property type="match status" value="3"/>
</dbReference>
<evidence type="ECO:0000256" key="2">
    <source>
        <dbReference type="ARBA" id="ARBA00022737"/>
    </source>
</evidence>
<dbReference type="CDD" id="cd00051">
    <property type="entry name" value="EFh"/>
    <property type="match status" value="1"/>
</dbReference>
<dbReference type="InterPro" id="IPR051581">
    <property type="entry name" value="Ca-bind"/>
</dbReference>
<dbReference type="GO" id="GO:0005509">
    <property type="term" value="F:calcium ion binding"/>
    <property type="evidence" value="ECO:0007669"/>
    <property type="project" value="InterPro"/>
</dbReference>
<dbReference type="PANTHER" id="PTHR34524:SF6">
    <property type="entry name" value="CALCYPHOSINE LIKE"/>
    <property type="match status" value="1"/>
</dbReference>
<dbReference type="SUPFAM" id="SSF47473">
    <property type="entry name" value="EF-hand"/>
    <property type="match status" value="1"/>
</dbReference>
<dbReference type="InterPro" id="IPR002048">
    <property type="entry name" value="EF_hand_dom"/>
</dbReference>
<sequence>MLKFSRYSYDSKQHHRGAHEYSEQQENLARWISERYERSKSGKPPRLYFGHANYSSLSQKMSRPKSASTRNEEQMMHDAKAKISQTKDPVEKLRLQLLARGSSGILGFGRVFRRMDDDTNKTLNEEEFAKGIKESGVDLTNEEQKEIFSRFDKDGSGGINFDEFLVGIRPPLSKSRLTVIDMAFKKMDATGDGVVTVDDLRKTYSVKSNPQYLSGEKSEDEILLKFLAKFEENGSVDGKVTKQEFTDYYAGISASIDTDAYFDLMMRTAWKL</sequence>
<dbReference type="Pfam" id="PF13499">
    <property type="entry name" value="EF-hand_7"/>
    <property type="match status" value="1"/>
</dbReference>
<name>A0A7R8WCL9_9CRUS</name>
<evidence type="ECO:0000256" key="1">
    <source>
        <dbReference type="ARBA" id="ARBA00022723"/>
    </source>
</evidence>
<dbReference type="InterPro" id="IPR018247">
    <property type="entry name" value="EF_Hand_1_Ca_BS"/>
</dbReference>
<dbReference type="SMART" id="SM00054">
    <property type="entry name" value="EFh"/>
    <property type="match status" value="3"/>
</dbReference>
<evidence type="ECO:0000256" key="3">
    <source>
        <dbReference type="ARBA" id="ARBA00022837"/>
    </source>
</evidence>
<feature type="region of interest" description="Disordered" evidence="4">
    <location>
        <begin position="1"/>
        <end position="24"/>
    </location>
</feature>
<gene>
    <name evidence="5" type="ORF">CTOB1V02_LOCUS4265</name>
</gene>
<evidence type="ECO:0000256" key="4">
    <source>
        <dbReference type="SAM" id="MobiDB-lite"/>
    </source>
</evidence>
<organism evidence="5">
    <name type="scientific">Cyprideis torosa</name>
    <dbReference type="NCBI Taxonomy" id="163714"/>
    <lineage>
        <taxon>Eukaryota</taxon>
        <taxon>Metazoa</taxon>
        <taxon>Ecdysozoa</taxon>
        <taxon>Arthropoda</taxon>
        <taxon>Crustacea</taxon>
        <taxon>Oligostraca</taxon>
        <taxon>Ostracoda</taxon>
        <taxon>Podocopa</taxon>
        <taxon>Podocopida</taxon>
        <taxon>Cytherocopina</taxon>
        <taxon>Cytheroidea</taxon>
        <taxon>Cytherideidae</taxon>
        <taxon>Cyprideis</taxon>
    </lineage>
</organism>
<dbReference type="Gene3D" id="1.10.238.10">
    <property type="entry name" value="EF-hand"/>
    <property type="match status" value="2"/>
</dbReference>
<dbReference type="InterPro" id="IPR011992">
    <property type="entry name" value="EF-hand-dom_pair"/>
</dbReference>
<protein>
    <submittedName>
        <fullName evidence="5">Uncharacterized protein</fullName>
    </submittedName>
</protein>
<dbReference type="PANTHER" id="PTHR34524">
    <property type="entry name" value="CALCYPHOSIN"/>
    <property type="match status" value="1"/>
</dbReference>
<dbReference type="Pfam" id="PF13202">
    <property type="entry name" value="EF-hand_5"/>
    <property type="match status" value="1"/>
</dbReference>
<keyword evidence="2" id="KW-0677">Repeat</keyword>
<accession>A0A7R8WCL9</accession>
<dbReference type="AlphaFoldDB" id="A0A7R8WCL9"/>